<organism evidence="12 13">
    <name type="scientific">Suricata suricatta</name>
    <name type="common">Meerkat</name>
    <dbReference type="NCBI Taxonomy" id="37032"/>
    <lineage>
        <taxon>Eukaryota</taxon>
        <taxon>Metazoa</taxon>
        <taxon>Chordata</taxon>
        <taxon>Craniata</taxon>
        <taxon>Vertebrata</taxon>
        <taxon>Euteleostomi</taxon>
        <taxon>Mammalia</taxon>
        <taxon>Eutheria</taxon>
        <taxon>Laurasiatheria</taxon>
        <taxon>Carnivora</taxon>
        <taxon>Feliformia</taxon>
        <taxon>Herpestidae</taxon>
        <taxon>Suricata</taxon>
    </lineage>
</organism>
<keyword evidence="9" id="KW-0325">Glycoprotein</keyword>
<dbReference type="RefSeq" id="XP_029810204.1">
    <property type="nucleotide sequence ID" value="XM_029954344.1"/>
</dbReference>
<keyword evidence="3 11" id="KW-0812">Transmembrane</keyword>
<dbReference type="GO" id="GO:0002769">
    <property type="term" value="P:natural killer cell inhibitory signaling pathway"/>
    <property type="evidence" value="ECO:0007669"/>
    <property type="project" value="TreeGrafter"/>
</dbReference>
<dbReference type="GO" id="GO:0030545">
    <property type="term" value="F:signaling receptor regulator activity"/>
    <property type="evidence" value="ECO:0007669"/>
    <property type="project" value="InterPro"/>
</dbReference>
<proteinExistence type="predicted"/>
<dbReference type="OMA" id="WCTIAFI"/>
<keyword evidence="5 11" id="KW-1133">Transmembrane helix</keyword>
<evidence type="ECO:0000256" key="5">
    <source>
        <dbReference type="ARBA" id="ARBA00022989"/>
    </source>
</evidence>
<dbReference type="GO" id="GO:0019903">
    <property type="term" value="F:protein phosphatase binding"/>
    <property type="evidence" value="ECO:0007669"/>
    <property type="project" value="TreeGrafter"/>
</dbReference>
<keyword evidence="2" id="KW-1003">Cell membrane</keyword>
<evidence type="ECO:0000256" key="3">
    <source>
        <dbReference type="ARBA" id="ARBA00022692"/>
    </source>
</evidence>
<evidence type="ECO:0008006" key="14">
    <source>
        <dbReference type="Google" id="ProtNLM"/>
    </source>
</evidence>
<evidence type="ECO:0000256" key="6">
    <source>
        <dbReference type="ARBA" id="ARBA00023136"/>
    </source>
</evidence>
<evidence type="ECO:0000256" key="4">
    <source>
        <dbReference type="ARBA" id="ARBA00022968"/>
    </source>
</evidence>
<evidence type="ECO:0000256" key="7">
    <source>
        <dbReference type="ARBA" id="ARBA00023157"/>
    </source>
</evidence>
<reference evidence="12" key="2">
    <citation type="submission" date="2025-08" db="UniProtKB">
        <authorList>
            <consortium name="Ensembl"/>
        </authorList>
    </citation>
    <scope>IDENTIFICATION</scope>
</reference>
<keyword evidence="4" id="KW-0735">Signal-anchor</keyword>
<feature type="transmembrane region" description="Helical" evidence="11">
    <location>
        <begin position="76"/>
        <end position="97"/>
    </location>
</feature>
<evidence type="ECO:0000256" key="9">
    <source>
        <dbReference type="ARBA" id="ARBA00023180"/>
    </source>
</evidence>
<evidence type="ECO:0000256" key="10">
    <source>
        <dbReference type="SAM" id="MobiDB-lite"/>
    </source>
</evidence>
<dbReference type="AlphaFoldDB" id="A0A673T6Q8"/>
<dbReference type="PANTHER" id="PTHR47647">
    <property type="entry name" value="C-TYPE LECTIN DOMAIN FAMILY 12 MEMBER B"/>
    <property type="match status" value="1"/>
</dbReference>
<name>A0A673T6Q8_SURSU</name>
<evidence type="ECO:0000313" key="13">
    <source>
        <dbReference type="Proteomes" id="UP000472268"/>
    </source>
</evidence>
<comment type="subcellular location">
    <subcellularLocation>
        <location evidence="1">Cell membrane</location>
        <topology evidence="1">Single-pass type II membrane protein</topology>
    </subcellularLocation>
</comment>
<evidence type="ECO:0000313" key="12">
    <source>
        <dbReference type="Ensembl" id="ENSSSUP00005007593.1"/>
    </source>
</evidence>
<evidence type="ECO:0000256" key="11">
    <source>
        <dbReference type="SAM" id="Phobius"/>
    </source>
</evidence>
<dbReference type="OrthoDB" id="9838208at2759"/>
<accession>A0A673T6Q8</accession>
<dbReference type="GO" id="GO:0009897">
    <property type="term" value="C:external side of plasma membrane"/>
    <property type="evidence" value="ECO:0007669"/>
    <property type="project" value="TreeGrafter"/>
</dbReference>
<dbReference type="GeneID" id="115304236"/>
<dbReference type="PANTHER" id="PTHR47647:SF1">
    <property type="entry name" value="C-TYPE LECTIN DOMAIN FAMILY 12 MEMBER B"/>
    <property type="match status" value="1"/>
</dbReference>
<evidence type="ECO:0000256" key="8">
    <source>
        <dbReference type="ARBA" id="ARBA00023170"/>
    </source>
</evidence>
<sequence length="251" mass="28838">MPEEVTYATLQFPDPSKLQKFQENYNLKRTDNHEMPETEMDGETENNAGGVESRAELAESRAVTGPKASSKMWCTVALISLTVNLLVLAGLGTLGLINYQKLIFGNRTVDDIQQNTIQQLEKILTLYMNMYNNISSEQISFKNMIEDTLQELSNFTSKHCEDLKQKENHVELHLCLDSWMWHGDNRSKPHFQVDMDNKSNYSKSQLYIRCLPSPISWMDLNCPLKKTNEAAENVLKLCILTCLDPNKDYKY</sequence>
<reference evidence="12 13" key="1">
    <citation type="submission" date="2019-05" db="EMBL/GenBank/DDBJ databases">
        <title>A Chromosome-scale Meerkat (S. suricatta) Genome Assembly.</title>
        <authorList>
            <person name="Dudchenko O."/>
            <person name="Lieberman Aiden E."/>
            <person name="Tung J."/>
            <person name="Barreiro L.B."/>
            <person name="Clutton-Brock T.H."/>
        </authorList>
    </citation>
    <scope>NUCLEOTIDE SEQUENCE [LARGE SCALE GENOMIC DNA]</scope>
</reference>
<evidence type="ECO:0000256" key="1">
    <source>
        <dbReference type="ARBA" id="ARBA00004401"/>
    </source>
</evidence>
<evidence type="ECO:0000256" key="2">
    <source>
        <dbReference type="ARBA" id="ARBA00022475"/>
    </source>
</evidence>
<dbReference type="Ensembl" id="ENSSSUT00005008767.1">
    <property type="protein sequence ID" value="ENSSSUP00005007593.1"/>
    <property type="gene ID" value="ENSSSUG00005004935.1"/>
</dbReference>
<keyword evidence="7" id="KW-1015">Disulfide bond</keyword>
<keyword evidence="6 11" id="KW-0472">Membrane</keyword>
<protein>
    <recommendedName>
        <fullName evidence="14">C-type lectin domain family 12 member B</fullName>
    </recommendedName>
</protein>
<keyword evidence="8" id="KW-0675">Receptor</keyword>
<reference evidence="12" key="3">
    <citation type="submission" date="2025-09" db="UniProtKB">
        <authorList>
            <consortium name="Ensembl"/>
        </authorList>
    </citation>
    <scope>IDENTIFICATION</scope>
</reference>
<dbReference type="Proteomes" id="UP000472268">
    <property type="component" value="Chromosome 10"/>
</dbReference>
<keyword evidence="13" id="KW-1185">Reference proteome</keyword>
<dbReference type="InterPro" id="IPR042916">
    <property type="entry name" value="CLEC12A/B"/>
</dbReference>
<gene>
    <name evidence="12" type="primary">LOC115304236</name>
</gene>
<feature type="region of interest" description="Disordered" evidence="10">
    <location>
        <begin position="28"/>
        <end position="62"/>
    </location>
</feature>